<proteinExistence type="predicted"/>
<dbReference type="EMBL" id="FNGI01000016">
    <property type="protein sequence ID" value="SDM26113.1"/>
    <property type="molecule type" value="Genomic_DNA"/>
</dbReference>
<evidence type="ECO:0000313" key="2">
    <source>
        <dbReference type="EMBL" id="SDM26113.1"/>
    </source>
</evidence>
<sequence length="122" mass="14378">MCDLNRACRLPRDAKQPTQPPMPDFYMPAMPPLKLINALENWVRSWVRRRQFRQRFLYLLDYDDHILADMGHCREEIEWALQLPLREDAIKALSCRRERRRQASSIGNSGNGANRVTLSEHS</sequence>
<name>A0A1G9RSF7_9GAMM</name>
<protein>
    <recommendedName>
        <fullName evidence="4">DUF1127 domain-containing protein</fullName>
    </recommendedName>
</protein>
<dbReference type="OrthoDB" id="6173366at2"/>
<accession>A0A1G9RSF7</accession>
<dbReference type="AlphaFoldDB" id="A0A1G9RSF7"/>
<dbReference type="RefSeq" id="WP_089730834.1">
    <property type="nucleotide sequence ID" value="NZ_FNGI01000016.1"/>
</dbReference>
<keyword evidence="3" id="KW-1185">Reference proteome</keyword>
<gene>
    <name evidence="2" type="ORF">SAMN05661010_03783</name>
</gene>
<organism evidence="2 3">
    <name type="scientific">Modicisalibacter muralis</name>
    <dbReference type="NCBI Taxonomy" id="119000"/>
    <lineage>
        <taxon>Bacteria</taxon>
        <taxon>Pseudomonadati</taxon>
        <taxon>Pseudomonadota</taxon>
        <taxon>Gammaproteobacteria</taxon>
        <taxon>Oceanospirillales</taxon>
        <taxon>Halomonadaceae</taxon>
        <taxon>Modicisalibacter</taxon>
    </lineage>
</organism>
<dbReference type="STRING" id="119000.SAMN05661010_03783"/>
<evidence type="ECO:0008006" key="4">
    <source>
        <dbReference type="Google" id="ProtNLM"/>
    </source>
</evidence>
<evidence type="ECO:0000313" key="3">
    <source>
        <dbReference type="Proteomes" id="UP000198654"/>
    </source>
</evidence>
<dbReference type="Proteomes" id="UP000198654">
    <property type="component" value="Unassembled WGS sequence"/>
</dbReference>
<evidence type="ECO:0000256" key="1">
    <source>
        <dbReference type="SAM" id="MobiDB-lite"/>
    </source>
</evidence>
<reference evidence="2 3" key="1">
    <citation type="submission" date="2016-10" db="EMBL/GenBank/DDBJ databases">
        <authorList>
            <person name="de Groot N.N."/>
        </authorList>
    </citation>
    <scope>NUCLEOTIDE SEQUENCE [LARGE SCALE GENOMIC DNA]</scope>
    <source>
        <strain evidence="2 3">DSM 14789</strain>
    </source>
</reference>
<feature type="compositionally biased region" description="Polar residues" evidence="1">
    <location>
        <begin position="103"/>
        <end position="122"/>
    </location>
</feature>
<feature type="region of interest" description="Disordered" evidence="1">
    <location>
        <begin position="99"/>
        <end position="122"/>
    </location>
</feature>